<reference evidence="1 2" key="1">
    <citation type="submission" date="2018-02" db="EMBL/GenBank/DDBJ databases">
        <title>The draft genome of Sphingobacterium sp. 5JN-11.</title>
        <authorList>
            <person name="Liu L."/>
            <person name="Li L."/>
            <person name="Liang L."/>
            <person name="Zhang X."/>
            <person name="Wang T."/>
        </authorList>
    </citation>
    <scope>NUCLEOTIDE SEQUENCE [LARGE SCALE GENOMIC DNA]</scope>
    <source>
        <strain evidence="1 2">5JN-11</strain>
    </source>
</reference>
<gene>
    <name evidence="1" type="ORF">C5745_17385</name>
</gene>
<evidence type="ECO:0000313" key="1">
    <source>
        <dbReference type="EMBL" id="PRD46040.1"/>
    </source>
</evidence>
<dbReference type="OrthoDB" id="712176at2"/>
<organism evidence="1 2">
    <name type="scientific">Sphingobacterium haloxyli</name>
    <dbReference type="NCBI Taxonomy" id="2100533"/>
    <lineage>
        <taxon>Bacteria</taxon>
        <taxon>Pseudomonadati</taxon>
        <taxon>Bacteroidota</taxon>
        <taxon>Sphingobacteriia</taxon>
        <taxon>Sphingobacteriales</taxon>
        <taxon>Sphingobacteriaceae</taxon>
        <taxon>Sphingobacterium</taxon>
    </lineage>
</organism>
<dbReference type="EMBL" id="PVBQ01000018">
    <property type="protein sequence ID" value="PRD46040.1"/>
    <property type="molecule type" value="Genomic_DNA"/>
</dbReference>
<keyword evidence="2" id="KW-1185">Reference proteome</keyword>
<sequence>MNKIETEFLDVPMDFRIACEAFGIRVADFLQLIMRHVTFAHLFMHDESEYDLATKAFVQSDNKIAKAQPDLKGKQKLGQHANAAVPHIQSLVKLSMNRSYSKSMKRDKGRKITDKLYRVCSPHIKYKPHLYLDEETKLTLTKDFLLVCMLHQFSPTVYVNALMRCISLADLYARQHLDKIVYNAALGFYIRVQHGYGKLIDRDHINTLGFKDFILDLQEFDVRYFFIQDLDRRRAVYRTRLEEIFEEKINQYYDGE</sequence>
<protein>
    <submittedName>
        <fullName evidence="1">Uncharacterized protein</fullName>
    </submittedName>
</protein>
<proteinExistence type="predicted"/>
<dbReference type="RefSeq" id="WP_105718289.1">
    <property type="nucleotide sequence ID" value="NZ_PVBQ01000018.1"/>
</dbReference>
<accession>A0A2S9IZX1</accession>
<dbReference type="AlphaFoldDB" id="A0A2S9IZX1"/>
<comment type="caution">
    <text evidence="1">The sequence shown here is derived from an EMBL/GenBank/DDBJ whole genome shotgun (WGS) entry which is preliminary data.</text>
</comment>
<evidence type="ECO:0000313" key="2">
    <source>
        <dbReference type="Proteomes" id="UP000239711"/>
    </source>
</evidence>
<dbReference type="Proteomes" id="UP000239711">
    <property type="component" value="Unassembled WGS sequence"/>
</dbReference>
<name>A0A2S9IZX1_9SPHI</name>